<reference evidence="1 2" key="1">
    <citation type="submission" date="2019-12" db="EMBL/GenBank/DDBJ databases">
        <authorList>
            <person name="Woiski C."/>
        </authorList>
    </citation>
    <scope>NUCLEOTIDE SEQUENCE [LARGE SCALE GENOMIC DNA]</scope>
    <source>
        <strain evidence="1 2">BOE100</strain>
    </source>
</reference>
<protein>
    <submittedName>
        <fullName evidence="1">Uncharacterized protein</fullName>
    </submittedName>
</protein>
<dbReference type="RefSeq" id="WP_156859121.1">
    <property type="nucleotide sequence ID" value="NZ_WOWR01000018.1"/>
</dbReference>
<gene>
    <name evidence="1" type="ORF">GN299_15085</name>
</gene>
<organism evidence="1 2">
    <name type="scientific">Pseudomonas putida</name>
    <name type="common">Arthrobacter siderocapsulatus</name>
    <dbReference type="NCBI Taxonomy" id="303"/>
    <lineage>
        <taxon>Bacteria</taxon>
        <taxon>Pseudomonadati</taxon>
        <taxon>Pseudomonadota</taxon>
        <taxon>Gammaproteobacteria</taxon>
        <taxon>Pseudomonadales</taxon>
        <taxon>Pseudomonadaceae</taxon>
        <taxon>Pseudomonas</taxon>
    </lineage>
</organism>
<name>A0A7V8EFV4_PSEPU</name>
<comment type="caution">
    <text evidence="1">The sequence shown here is derived from an EMBL/GenBank/DDBJ whole genome shotgun (WGS) entry which is preliminary data.</text>
</comment>
<evidence type="ECO:0000313" key="1">
    <source>
        <dbReference type="EMBL" id="KAF0253994.1"/>
    </source>
</evidence>
<sequence>MQLKPLQAAFYLKAASSGVIHQELENELKSTISARSLLRLLSPLTKISEAICQRSMLQKEVFAKTVNHFLLSDSTHGSNLWNKLGWSRSSCLACIFNSPKIWATIRKYFPHRLHPIAAYENEFQSTISRQRINVLDLSATAEAFDITDLEALAQADNREYTLPVFTPEGQTWKLPAGAFSKEGCGSV</sequence>
<dbReference type="AlphaFoldDB" id="A0A7V8EFV4"/>
<accession>A0A7V8EFV4</accession>
<proteinExistence type="predicted"/>
<evidence type="ECO:0000313" key="2">
    <source>
        <dbReference type="Proteomes" id="UP000442695"/>
    </source>
</evidence>
<dbReference type="EMBL" id="WOWR01000018">
    <property type="protein sequence ID" value="KAF0253994.1"/>
    <property type="molecule type" value="Genomic_DNA"/>
</dbReference>
<dbReference type="Proteomes" id="UP000442695">
    <property type="component" value="Unassembled WGS sequence"/>
</dbReference>